<evidence type="ECO:0000313" key="3">
    <source>
        <dbReference type="EMBL" id="MFD0725967.1"/>
    </source>
</evidence>
<dbReference type="Proteomes" id="UP001597110">
    <property type="component" value="Unassembled WGS sequence"/>
</dbReference>
<keyword evidence="1" id="KW-1133">Transmembrane helix</keyword>
<organism evidence="3 4">
    <name type="scientific">Lysobacter brunescens</name>
    <dbReference type="NCBI Taxonomy" id="262323"/>
    <lineage>
        <taxon>Bacteria</taxon>
        <taxon>Pseudomonadati</taxon>
        <taxon>Pseudomonadota</taxon>
        <taxon>Gammaproteobacteria</taxon>
        <taxon>Lysobacterales</taxon>
        <taxon>Lysobacteraceae</taxon>
        <taxon>Lysobacter</taxon>
    </lineage>
</organism>
<sequence length="120" mass="12659">MSATVQWVPFALALLSSPGVAWASDYTGFGTLLVGYPCAVVLVLVNLVFSAVRKPGTIAKSAHMLLSSLCLLGILIVLHDAFALIERASGDAVFFLLLAGGGFFLFLRNLAKRPPDPDAP</sequence>
<feature type="transmembrane region" description="Helical" evidence="1">
    <location>
        <begin position="33"/>
        <end position="52"/>
    </location>
</feature>
<protein>
    <recommendedName>
        <fullName evidence="5">Transmembrane protein</fullName>
    </recommendedName>
</protein>
<accession>A0ABW2YE08</accession>
<evidence type="ECO:0000256" key="2">
    <source>
        <dbReference type="SAM" id="SignalP"/>
    </source>
</evidence>
<keyword evidence="1" id="KW-0472">Membrane</keyword>
<keyword evidence="2" id="KW-0732">Signal</keyword>
<comment type="caution">
    <text evidence="3">The sequence shown here is derived from an EMBL/GenBank/DDBJ whole genome shotgun (WGS) entry which is preliminary data.</text>
</comment>
<feature type="signal peptide" evidence="2">
    <location>
        <begin position="1"/>
        <end position="23"/>
    </location>
</feature>
<proteinExistence type="predicted"/>
<evidence type="ECO:0008006" key="5">
    <source>
        <dbReference type="Google" id="ProtNLM"/>
    </source>
</evidence>
<dbReference type="RefSeq" id="WP_386823543.1">
    <property type="nucleotide sequence ID" value="NZ_JBHTIF010000001.1"/>
</dbReference>
<gene>
    <name evidence="3" type="ORF">ACFQ0E_10185</name>
</gene>
<feature type="transmembrane region" description="Helical" evidence="1">
    <location>
        <begin position="91"/>
        <end position="111"/>
    </location>
</feature>
<dbReference type="EMBL" id="JBHTIF010000001">
    <property type="protein sequence ID" value="MFD0725967.1"/>
    <property type="molecule type" value="Genomic_DNA"/>
</dbReference>
<keyword evidence="1" id="KW-0812">Transmembrane</keyword>
<feature type="chain" id="PRO_5046007661" description="Transmembrane protein" evidence="2">
    <location>
        <begin position="24"/>
        <end position="120"/>
    </location>
</feature>
<feature type="transmembrane region" description="Helical" evidence="1">
    <location>
        <begin position="64"/>
        <end position="85"/>
    </location>
</feature>
<name>A0ABW2YE08_9GAMM</name>
<evidence type="ECO:0000256" key="1">
    <source>
        <dbReference type="SAM" id="Phobius"/>
    </source>
</evidence>
<reference evidence="4" key="1">
    <citation type="journal article" date="2019" name="Int. J. Syst. Evol. Microbiol.">
        <title>The Global Catalogue of Microorganisms (GCM) 10K type strain sequencing project: providing services to taxonomists for standard genome sequencing and annotation.</title>
        <authorList>
            <consortium name="The Broad Institute Genomics Platform"/>
            <consortium name="The Broad Institute Genome Sequencing Center for Infectious Disease"/>
            <person name="Wu L."/>
            <person name="Ma J."/>
        </authorList>
    </citation>
    <scope>NUCLEOTIDE SEQUENCE [LARGE SCALE GENOMIC DNA]</scope>
    <source>
        <strain evidence="4">CCUG 55585</strain>
    </source>
</reference>
<keyword evidence="4" id="KW-1185">Reference proteome</keyword>
<evidence type="ECO:0000313" key="4">
    <source>
        <dbReference type="Proteomes" id="UP001597110"/>
    </source>
</evidence>